<evidence type="ECO:0000313" key="3">
    <source>
        <dbReference type="Proteomes" id="UP000886520"/>
    </source>
</evidence>
<dbReference type="Proteomes" id="UP000886520">
    <property type="component" value="Chromosome 24"/>
</dbReference>
<dbReference type="Pfam" id="PF01738">
    <property type="entry name" value="DLH"/>
    <property type="match status" value="1"/>
</dbReference>
<proteinExistence type="predicted"/>
<dbReference type="SUPFAM" id="SSF53474">
    <property type="entry name" value="alpha/beta-Hydrolases"/>
    <property type="match status" value="1"/>
</dbReference>
<sequence length="264" mass="28474">MRVLGRVAEPFRLRVGPATLRSMVTSSSSSAFDRVHIKRGDQSFDAYVLGEPAAPGVIVLQEWWGVDYEVKNHAALIASKGFRTLIPDLYRGKVGLDAAEAQHLMDGLDWSGAVKDVADSVNWLKQNGSSKVGVTGFCMGGALSLASGVLVPGLDAAVAFYGTPPPELADVSKLKIPVQAHFGELDNIAGFSDKKAARELEEKLKVSGVNYEMHMYPGVGHAFLNSSPEGKKRKADCGFGGHEDAAVSLAWSRFEAWLRKYLQP</sequence>
<reference evidence="2" key="1">
    <citation type="submission" date="2021-01" db="EMBL/GenBank/DDBJ databases">
        <title>Adiantum capillus-veneris genome.</title>
        <authorList>
            <person name="Fang Y."/>
            <person name="Liao Q."/>
        </authorList>
    </citation>
    <scope>NUCLEOTIDE SEQUENCE</scope>
    <source>
        <strain evidence="2">H3</strain>
        <tissue evidence="2">Leaf</tissue>
    </source>
</reference>
<organism evidence="2 3">
    <name type="scientific">Adiantum capillus-veneris</name>
    <name type="common">Maidenhair fern</name>
    <dbReference type="NCBI Taxonomy" id="13818"/>
    <lineage>
        <taxon>Eukaryota</taxon>
        <taxon>Viridiplantae</taxon>
        <taxon>Streptophyta</taxon>
        <taxon>Embryophyta</taxon>
        <taxon>Tracheophyta</taxon>
        <taxon>Polypodiopsida</taxon>
        <taxon>Polypodiidae</taxon>
        <taxon>Polypodiales</taxon>
        <taxon>Pteridineae</taxon>
        <taxon>Pteridaceae</taxon>
        <taxon>Vittarioideae</taxon>
        <taxon>Adiantum</taxon>
    </lineage>
</organism>
<accession>A0A9D4U4Z4</accession>
<dbReference type="InterPro" id="IPR002925">
    <property type="entry name" value="Dienelactn_hydro"/>
</dbReference>
<comment type="caution">
    <text evidence="2">The sequence shown here is derived from an EMBL/GenBank/DDBJ whole genome shotgun (WGS) entry which is preliminary data.</text>
</comment>
<dbReference type="PANTHER" id="PTHR46623:SF6">
    <property type="entry name" value="ALPHA_BETA-HYDROLASES SUPERFAMILY PROTEIN"/>
    <property type="match status" value="1"/>
</dbReference>
<dbReference type="PANTHER" id="PTHR46623">
    <property type="entry name" value="CARBOXYMETHYLENEBUTENOLIDASE-RELATED"/>
    <property type="match status" value="1"/>
</dbReference>
<feature type="domain" description="Dienelactone hydrolase" evidence="1">
    <location>
        <begin position="44"/>
        <end position="262"/>
    </location>
</feature>
<dbReference type="GO" id="GO:0016787">
    <property type="term" value="F:hydrolase activity"/>
    <property type="evidence" value="ECO:0007669"/>
    <property type="project" value="InterPro"/>
</dbReference>
<dbReference type="InterPro" id="IPR051049">
    <property type="entry name" value="Dienelactone_hydrolase-like"/>
</dbReference>
<protein>
    <recommendedName>
        <fullName evidence="1">Dienelactone hydrolase domain-containing protein</fullName>
    </recommendedName>
</protein>
<evidence type="ECO:0000259" key="1">
    <source>
        <dbReference type="Pfam" id="PF01738"/>
    </source>
</evidence>
<gene>
    <name evidence="2" type="ORF">GOP47_0024736</name>
</gene>
<name>A0A9D4U4Z4_ADICA</name>
<keyword evidence="3" id="KW-1185">Reference proteome</keyword>
<dbReference type="AlphaFoldDB" id="A0A9D4U4Z4"/>
<dbReference type="Gene3D" id="3.40.50.1820">
    <property type="entry name" value="alpha/beta hydrolase"/>
    <property type="match status" value="1"/>
</dbReference>
<evidence type="ECO:0000313" key="2">
    <source>
        <dbReference type="EMBL" id="KAI5060316.1"/>
    </source>
</evidence>
<dbReference type="InterPro" id="IPR029058">
    <property type="entry name" value="AB_hydrolase_fold"/>
</dbReference>
<dbReference type="EMBL" id="JABFUD020000024">
    <property type="protein sequence ID" value="KAI5060316.1"/>
    <property type="molecule type" value="Genomic_DNA"/>
</dbReference>
<dbReference type="OrthoDB" id="17560at2759"/>